<evidence type="ECO:0000256" key="4">
    <source>
        <dbReference type="SAM" id="Phobius"/>
    </source>
</evidence>
<comment type="similarity">
    <text evidence="1">Belongs to the PemK/MazF family.</text>
</comment>
<organism evidence="5 6">
    <name type="scientific">Pengzhenrongella frigida</name>
    <dbReference type="NCBI Taxonomy" id="1259133"/>
    <lineage>
        <taxon>Bacteria</taxon>
        <taxon>Bacillati</taxon>
        <taxon>Actinomycetota</taxon>
        <taxon>Actinomycetes</taxon>
        <taxon>Micrococcales</taxon>
        <taxon>Pengzhenrongella</taxon>
    </lineage>
</organism>
<protein>
    <recommendedName>
        <fullName evidence="7">Type II toxin-antitoxin system PemK/MazF family toxin</fullName>
    </recommendedName>
</protein>
<accession>A0A4Q5N089</accession>
<dbReference type="InterPro" id="IPR011067">
    <property type="entry name" value="Plasmid_toxin/cell-grow_inhib"/>
</dbReference>
<dbReference type="RefSeq" id="WP_130102212.1">
    <property type="nucleotide sequence ID" value="NZ_SDWW01000016.1"/>
</dbReference>
<name>A0A4Q5N089_9MICO</name>
<evidence type="ECO:0000256" key="3">
    <source>
        <dbReference type="SAM" id="MobiDB-lite"/>
    </source>
</evidence>
<dbReference type="Pfam" id="PF02452">
    <property type="entry name" value="PemK_toxin"/>
    <property type="match status" value="1"/>
</dbReference>
<dbReference type="SUPFAM" id="SSF50118">
    <property type="entry name" value="Cell growth inhibitor/plasmid maintenance toxic component"/>
    <property type="match status" value="1"/>
</dbReference>
<keyword evidence="2" id="KW-1277">Toxin-antitoxin system</keyword>
<dbReference type="InterPro" id="IPR003477">
    <property type="entry name" value="PemK-like"/>
</dbReference>
<evidence type="ECO:0008006" key="7">
    <source>
        <dbReference type="Google" id="ProtNLM"/>
    </source>
</evidence>
<evidence type="ECO:0000313" key="6">
    <source>
        <dbReference type="Proteomes" id="UP000293764"/>
    </source>
</evidence>
<dbReference type="GO" id="GO:0003677">
    <property type="term" value="F:DNA binding"/>
    <property type="evidence" value="ECO:0007669"/>
    <property type="project" value="InterPro"/>
</dbReference>
<keyword evidence="4" id="KW-0812">Transmembrane</keyword>
<sequence length="140" mass="15350">MDQIDLGALLADVAHDPRSLPIALATAVVVLVGLLRRRGARPRTGEIWFADVPFEEGSGSKDRPVLVLAVDGRTCTVARFTSQDKGARRDHLRVPAGIPGLNRTSWVSVRPMRLRRSAMRRRTGSPGAPLVSWYDRATGR</sequence>
<keyword evidence="6" id="KW-1185">Reference proteome</keyword>
<dbReference type="AlphaFoldDB" id="A0A4Q5N089"/>
<evidence type="ECO:0000313" key="5">
    <source>
        <dbReference type="EMBL" id="RYV51426.1"/>
    </source>
</evidence>
<gene>
    <name evidence="5" type="ORF">EUA98_08310</name>
</gene>
<proteinExistence type="inferred from homology"/>
<reference evidence="5 6" key="1">
    <citation type="submission" date="2019-01" db="EMBL/GenBank/DDBJ databases">
        <title>Novel species of Cellulomonas.</title>
        <authorList>
            <person name="Liu Q."/>
            <person name="Xin Y.-H."/>
        </authorList>
    </citation>
    <scope>NUCLEOTIDE SEQUENCE [LARGE SCALE GENOMIC DNA]</scope>
    <source>
        <strain evidence="5 6">HLT2-17</strain>
    </source>
</reference>
<evidence type="ECO:0000256" key="1">
    <source>
        <dbReference type="ARBA" id="ARBA00007521"/>
    </source>
</evidence>
<dbReference type="EMBL" id="SDWW01000016">
    <property type="protein sequence ID" value="RYV51426.1"/>
    <property type="molecule type" value="Genomic_DNA"/>
</dbReference>
<keyword evidence="4" id="KW-1133">Transmembrane helix</keyword>
<feature type="region of interest" description="Disordered" evidence="3">
    <location>
        <begin position="119"/>
        <end position="140"/>
    </location>
</feature>
<dbReference type="Gene3D" id="2.30.30.110">
    <property type="match status" value="1"/>
</dbReference>
<evidence type="ECO:0000256" key="2">
    <source>
        <dbReference type="ARBA" id="ARBA00022649"/>
    </source>
</evidence>
<keyword evidence="4" id="KW-0472">Membrane</keyword>
<comment type="caution">
    <text evidence="5">The sequence shown here is derived from an EMBL/GenBank/DDBJ whole genome shotgun (WGS) entry which is preliminary data.</text>
</comment>
<feature type="transmembrane region" description="Helical" evidence="4">
    <location>
        <begin position="19"/>
        <end position="35"/>
    </location>
</feature>
<dbReference type="OrthoDB" id="3295034at2"/>
<dbReference type="Proteomes" id="UP000293764">
    <property type="component" value="Unassembled WGS sequence"/>
</dbReference>